<evidence type="ECO:0008006" key="4">
    <source>
        <dbReference type="Google" id="ProtNLM"/>
    </source>
</evidence>
<dbReference type="AlphaFoldDB" id="A0A8H7RY45"/>
<dbReference type="InterPro" id="IPR035992">
    <property type="entry name" value="Ricin_B-like_lectins"/>
</dbReference>
<accession>A0A8H7RY45</accession>
<dbReference type="OrthoDB" id="2345540at2759"/>
<comment type="caution">
    <text evidence="2">The sequence shown here is derived from an EMBL/GenBank/DDBJ whole genome shotgun (WGS) entry which is preliminary data.</text>
</comment>
<dbReference type="Proteomes" id="UP000646827">
    <property type="component" value="Unassembled WGS sequence"/>
</dbReference>
<gene>
    <name evidence="2" type="ORF">INT45_003133</name>
</gene>
<feature type="region of interest" description="Disordered" evidence="1">
    <location>
        <begin position="183"/>
        <end position="217"/>
    </location>
</feature>
<evidence type="ECO:0000256" key="1">
    <source>
        <dbReference type="SAM" id="MobiDB-lite"/>
    </source>
</evidence>
<protein>
    <recommendedName>
        <fullName evidence="4">Ricin B lectin domain-containing protein</fullName>
    </recommendedName>
</protein>
<reference evidence="2 3" key="1">
    <citation type="submission" date="2020-12" db="EMBL/GenBank/DDBJ databases">
        <title>Metabolic potential, ecology and presence of endohyphal bacteria is reflected in genomic diversity of Mucoromycotina.</title>
        <authorList>
            <person name="Muszewska A."/>
            <person name="Okrasinska A."/>
            <person name="Steczkiewicz K."/>
            <person name="Drgas O."/>
            <person name="Orlowska M."/>
            <person name="Perlinska-Lenart U."/>
            <person name="Aleksandrzak-Piekarczyk T."/>
            <person name="Szatraj K."/>
            <person name="Zielenkiewicz U."/>
            <person name="Pilsyk S."/>
            <person name="Malc E."/>
            <person name="Mieczkowski P."/>
            <person name="Kruszewska J.S."/>
            <person name="Biernat P."/>
            <person name="Pawlowska J."/>
        </authorList>
    </citation>
    <scope>NUCLEOTIDE SEQUENCE [LARGE SCALE GENOMIC DNA]</scope>
    <source>
        <strain evidence="2 3">CBS 142.35</strain>
    </source>
</reference>
<dbReference type="EMBL" id="JAEPRB010000185">
    <property type="protein sequence ID" value="KAG2219311.1"/>
    <property type="molecule type" value="Genomic_DNA"/>
</dbReference>
<dbReference type="SUPFAM" id="SSF50370">
    <property type="entry name" value="Ricin B-like lectins"/>
    <property type="match status" value="1"/>
</dbReference>
<evidence type="ECO:0000313" key="3">
    <source>
        <dbReference type="Proteomes" id="UP000646827"/>
    </source>
</evidence>
<keyword evidence="3" id="KW-1185">Reference proteome</keyword>
<proteinExistence type="predicted"/>
<evidence type="ECO:0000313" key="2">
    <source>
        <dbReference type="EMBL" id="KAG2219311.1"/>
    </source>
</evidence>
<name>A0A8H7RY45_9FUNG</name>
<sequence>MVSTIQTPSQHNGWMYIRNVSNGNVITATSDNKKEALRSQVMVAPAKRNDQELWRWDGQFLRNKSNDLVLDIRKGRLRLIQETEICLYTPKPESEAHNQLWGVRDGAFDVYGRPQPDHTLIYSLSNDDWVLDIQHATNPDEATNKLILFPYQSMDNDTQQWIFIDENASSLLDEPVTLTTSTTMFKSSSSSSTNNASVTLSPSTSASSSPVTTSTVASSNTHDLSASAELFAHGLSPAKRGSQSSVTLVSIEAYRECHQNVYLEKNPRLSDKAIAMAAAYETWKKWNQERVNSLDQPDRLQYHEVDKIRSCLQSTAQSEASRIFDQCDQLSNHKETALCLANRLVIQLYEQVLTTP</sequence>
<dbReference type="Gene3D" id="2.80.10.50">
    <property type="match status" value="1"/>
</dbReference>
<organism evidence="2 3">
    <name type="scientific">Circinella minor</name>
    <dbReference type="NCBI Taxonomy" id="1195481"/>
    <lineage>
        <taxon>Eukaryota</taxon>
        <taxon>Fungi</taxon>
        <taxon>Fungi incertae sedis</taxon>
        <taxon>Mucoromycota</taxon>
        <taxon>Mucoromycotina</taxon>
        <taxon>Mucoromycetes</taxon>
        <taxon>Mucorales</taxon>
        <taxon>Lichtheimiaceae</taxon>
        <taxon>Circinella</taxon>
    </lineage>
</organism>